<organism evidence="1 2">
    <name type="scientific">Scortum barcoo</name>
    <name type="common">barcoo grunter</name>
    <dbReference type="NCBI Taxonomy" id="214431"/>
    <lineage>
        <taxon>Eukaryota</taxon>
        <taxon>Metazoa</taxon>
        <taxon>Chordata</taxon>
        <taxon>Craniata</taxon>
        <taxon>Vertebrata</taxon>
        <taxon>Euteleostomi</taxon>
        <taxon>Actinopterygii</taxon>
        <taxon>Neopterygii</taxon>
        <taxon>Teleostei</taxon>
        <taxon>Neoteleostei</taxon>
        <taxon>Acanthomorphata</taxon>
        <taxon>Eupercaria</taxon>
        <taxon>Centrarchiformes</taxon>
        <taxon>Terapontoidei</taxon>
        <taxon>Terapontidae</taxon>
        <taxon>Scortum</taxon>
    </lineage>
</organism>
<name>A0ACB8W0L5_9TELE</name>
<dbReference type="Proteomes" id="UP000831701">
    <property type="component" value="Chromosome 16"/>
</dbReference>
<gene>
    <name evidence="1" type="ORF">L3Q82_013533</name>
</gene>
<accession>A0ACB8W0L5</accession>
<evidence type="ECO:0000313" key="2">
    <source>
        <dbReference type="Proteomes" id="UP000831701"/>
    </source>
</evidence>
<evidence type="ECO:0000313" key="1">
    <source>
        <dbReference type="EMBL" id="KAI3361353.1"/>
    </source>
</evidence>
<proteinExistence type="predicted"/>
<protein>
    <submittedName>
        <fullName evidence="1">Uncharacterized protein</fullName>
    </submittedName>
</protein>
<reference evidence="1" key="1">
    <citation type="submission" date="2022-04" db="EMBL/GenBank/DDBJ databases">
        <title>Jade perch genome.</title>
        <authorList>
            <person name="Chao B."/>
        </authorList>
    </citation>
    <scope>NUCLEOTIDE SEQUENCE</scope>
    <source>
        <strain evidence="1">CB-2022</strain>
    </source>
</reference>
<feature type="non-terminal residue" evidence="1">
    <location>
        <position position="247"/>
    </location>
</feature>
<sequence length="247" mass="27835">MQRISGLAACRELGGLVASSARGGAWKRGPTCRGRPAVHRRWAGMCALPLSGEQERRLCRRRLVFAGHTHRLLSSQPAISVVGIPDPITWIRCKVIIYLIDLYFQLDINSEEFDRGIKQALVQVSNMMSTGRYHRLVGQVGLVSNEMIEYIEKRCKSLTDAQRRKLAVTMDDIVFTLPEDVSVVFDQYGEFRAVGLHTLRRKFCFVVMRFWLLSAHEGPDDPEGTKIFKVASNEDGGPQKKIVTAVF</sequence>
<keyword evidence="2" id="KW-1185">Reference proteome</keyword>
<dbReference type="EMBL" id="CM041546">
    <property type="protein sequence ID" value="KAI3361353.1"/>
    <property type="molecule type" value="Genomic_DNA"/>
</dbReference>
<comment type="caution">
    <text evidence="1">The sequence shown here is derived from an EMBL/GenBank/DDBJ whole genome shotgun (WGS) entry which is preliminary data.</text>
</comment>